<dbReference type="Proteomes" id="UP000005387">
    <property type="component" value="Unassembled WGS sequence"/>
</dbReference>
<feature type="domain" description="BD-FAE-like" evidence="2">
    <location>
        <begin position="33"/>
        <end position="220"/>
    </location>
</feature>
<keyword evidence="4" id="KW-1185">Reference proteome</keyword>
<gene>
    <name evidence="3" type="ORF">PaecuDRAFT_0158</name>
</gene>
<dbReference type="STRING" id="717606.PaecuDRAFT_0158"/>
<accession>E0I2Y3</accession>
<dbReference type="AlphaFoldDB" id="E0I2Y3"/>
<evidence type="ECO:0000313" key="3">
    <source>
        <dbReference type="EMBL" id="EFM12647.1"/>
    </source>
</evidence>
<dbReference type="SUPFAM" id="SSF53474">
    <property type="entry name" value="alpha/beta-Hydrolases"/>
    <property type="match status" value="1"/>
</dbReference>
<dbReference type="InterPro" id="IPR029058">
    <property type="entry name" value="AB_hydrolase_fold"/>
</dbReference>
<evidence type="ECO:0000256" key="1">
    <source>
        <dbReference type="ARBA" id="ARBA00022801"/>
    </source>
</evidence>
<dbReference type="OrthoDB" id="9794725at2"/>
<dbReference type="eggNOG" id="COG0657">
    <property type="taxonomic scope" value="Bacteria"/>
</dbReference>
<dbReference type="PANTHER" id="PTHR48081:SF6">
    <property type="entry name" value="PEPTIDASE S9 PROLYL OLIGOPEPTIDASE CATALYTIC DOMAIN-CONTAINING PROTEIN"/>
    <property type="match status" value="1"/>
</dbReference>
<organism evidence="3 4">
    <name type="scientific">Paenibacillus curdlanolyticus YK9</name>
    <dbReference type="NCBI Taxonomy" id="717606"/>
    <lineage>
        <taxon>Bacteria</taxon>
        <taxon>Bacillati</taxon>
        <taxon>Bacillota</taxon>
        <taxon>Bacilli</taxon>
        <taxon>Bacillales</taxon>
        <taxon>Paenibacillaceae</taxon>
        <taxon>Paenibacillus</taxon>
    </lineage>
</organism>
<dbReference type="InterPro" id="IPR049492">
    <property type="entry name" value="BD-FAE-like_dom"/>
</dbReference>
<evidence type="ECO:0000259" key="2">
    <source>
        <dbReference type="Pfam" id="PF20434"/>
    </source>
</evidence>
<sequence>MNANIYLWPEGAPYAAGEQEQDRPHLIPYLLHSEKSVSAVIVCPGGGYEFLADHEGGPIAQWLNENGIAAFVLKYRVAPYKHPVPLMDVQRAIRLVRLRAAEWNIDASHIGILGFSAGGHLASTAATHFDDGQAEAADPAERLSCRPDVAVVCYPVISMGEFRHNGSRENLLGHNPTEAEIALLSNELQVTPSTPPAFIWHTMEDDIVPVENALLFASALRRNGVPFELHVYEREGHGMGLAEWEPSARTWPNLCAEWLRKQGF</sequence>
<evidence type="ECO:0000313" key="4">
    <source>
        <dbReference type="Proteomes" id="UP000005387"/>
    </source>
</evidence>
<dbReference type="InterPro" id="IPR050300">
    <property type="entry name" value="GDXG_lipolytic_enzyme"/>
</dbReference>
<dbReference type="Pfam" id="PF20434">
    <property type="entry name" value="BD-FAE"/>
    <property type="match status" value="1"/>
</dbReference>
<dbReference type="Gene3D" id="3.40.50.1820">
    <property type="entry name" value="alpha/beta hydrolase"/>
    <property type="match status" value="1"/>
</dbReference>
<name>E0I2Y3_9BACL</name>
<keyword evidence="1" id="KW-0378">Hydrolase</keyword>
<proteinExistence type="predicted"/>
<protein>
    <submittedName>
        <fullName evidence="3">Esterase/lipase-like protein</fullName>
    </submittedName>
</protein>
<dbReference type="PANTHER" id="PTHR48081">
    <property type="entry name" value="AB HYDROLASE SUPERFAMILY PROTEIN C4A8.06C"/>
    <property type="match status" value="1"/>
</dbReference>
<dbReference type="RefSeq" id="WP_006036176.1">
    <property type="nucleotide sequence ID" value="NZ_AEDD01000001.1"/>
</dbReference>
<dbReference type="EMBL" id="AEDD01000001">
    <property type="protein sequence ID" value="EFM12647.1"/>
    <property type="molecule type" value="Genomic_DNA"/>
</dbReference>
<reference evidence="3 4" key="1">
    <citation type="submission" date="2010-07" db="EMBL/GenBank/DDBJ databases">
        <title>The draft genome of Paenibacillus curdlanolyticus YK9.</title>
        <authorList>
            <consortium name="US DOE Joint Genome Institute (JGI-PGF)"/>
            <person name="Lucas S."/>
            <person name="Copeland A."/>
            <person name="Lapidus A."/>
            <person name="Cheng J.-F."/>
            <person name="Bruce D."/>
            <person name="Goodwin L."/>
            <person name="Pitluck S."/>
            <person name="Land M.L."/>
            <person name="Hauser L."/>
            <person name="Chang Y.-J."/>
            <person name="Jeffries C."/>
            <person name="Anderson I.J."/>
            <person name="Johnson E."/>
            <person name="Loganathan U."/>
            <person name="Mulhopadhyay B."/>
            <person name="Kyrpides N."/>
            <person name="Woyke T.J."/>
        </authorList>
    </citation>
    <scope>NUCLEOTIDE SEQUENCE [LARGE SCALE GENOMIC DNA]</scope>
    <source>
        <strain evidence="3 4">YK9</strain>
    </source>
</reference>
<dbReference type="GO" id="GO:0016787">
    <property type="term" value="F:hydrolase activity"/>
    <property type="evidence" value="ECO:0007669"/>
    <property type="project" value="UniProtKB-KW"/>
</dbReference>